<feature type="compositionally biased region" description="Basic and acidic residues" evidence="3">
    <location>
        <begin position="213"/>
        <end position="254"/>
    </location>
</feature>
<dbReference type="InterPro" id="IPR035979">
    <property type="entry name" value="RBD_domain_sf"/>
</dbReference>
<keyword evidence="1 2" id="KW-0694">RNA-binding</keyword>
<dbReference type="InterPro" id="IPR018222">
    <property type="entry name" value="Nuclear_transport_factor_2_euk"/>
</dbReference>
<reference evidence="6" key="1">
    <citation type="submission" date="2021-11" db="EMBL/GenBank/DDBJ databases">
        <authorList>
            <person name="Herlambang A."/>
            <person name="Guo Y."/>
            <person name="Takashima Y."/>
            <person name="Nishizawa T."/>
        </authorList>
    </citation>
    <scope>NUCLEOTIDE SEQUENCE</scope>
    <source>
        <strain evidence="6">E1425</strain>
    </source>
</reference>
<feature type="region of interest" description="Disordered" evidence="3">
    <location>
        <begin position="423"/>
        <end position="487"/>
    </location>
</feature>
<dbReference type="Proteomes" id="UP000827284">
    <property type="component" value="Unassembled WGS sequence"/>
</dbReference>
<dbReference type="Gene3D" id="3.30.70.330">
    <property type="match status" value="1"/>
</dbReference>
<feature type="compositionally biased region" description="Low complexity" evidence="3">
    <location>
        <begin position="262"/>
        <end position="271"/>
    </location>
</feature>
<dbReference type="Pfam" id="PF02136">
    <property type="entry name" value="NTF2"/>
    <property type="match status" value="1"/>
</dbReference>
<dbReference type="GO" id="GO:0003729">
    <property type="term" value="F:mRNA binding"/>
    <property type="evidence" value="ECO:0007669"/>
    <property type="project" value="TreeGrafter"/>
</dbReference>
<dbReference type="GO" id="GO:1990904">
    <property type="term" value="C:ribonucleoprotein complex"/>
    <property type="evidence" value="ECO:0007669"/>
    <property type="project" value="TreeGrafter"/>
</dbReference>
<dbReference type="SUPFAM" id="SSF54928">
    <property type="entry name" value="RNA-binding domain, RBD"/>
    <property type="match status" value="1"/>
</dbReference>
<organism evidence="6 7">
    <name type="scientific">Entomortierella parvispora</name>
    <dbReference type="NCBI Taxonomy" id="205924"/>
    <lineage>
        <taxon>Eukaryota</taxon>
        <taxon>Fungi</taxon>
        <taxon>Fungi incertae sedis</taxon>
        <taxon>Mucoromycota</taxon>
        <taxon>Mortierellomycotina</taxon>
        <taxon>Mortierellomycetes</taxon>
        <taxon>Mortierellales</taxon>
        <taxon>Mortierellaceae</taxon>
        <taxon>Entomortierella</taxon>
    </lineage>
</organism>
<feature type="compositionally biased region" description="Low complexity" evidence="3">
    <location>
        <begin position="334"/>
        <end position="346"/>
    </location>
</feature>
<dbReference type="FunFam" id="3.10.450.50:FF:000003">
    <property type="entry name" value="Nuclear transport factor 2 family protein"/>
    <property type="match status" value="1"/>
</dbReference>
<dbReference type="SUPFAM" id="SSF54427">
    <property type="entry name" value="NTF2-like"/>
    <property type="match status" value="1"/>
</dbReference>
<dbReference type="AlphaFoldDB" id="A0A9P3M0A1"/>
<dbReference type="GO" id="GO:0005829">
    <property type="term" value="C:cytosol"/>
    <property type="evidence" value="ECO:0007669"/>
    <property type="project" value="TreeGrafter"/>
</dbReference>
<dbReference type="PANTHER" id="PTHR10693:SF20">
    <property type="entry name" value="AT27578P"/>
    <property type="match status" value="1"/>
</dbReference>
<dbReference type="CDD" id="cd00590">
    <property type="entry name" value="RRM_SF"/>
    <property type="match status" value="1"/>
</dbReference>
<accession>A0A9P3M0A1</accession>
<dbReference type="InterPro" id="IPR039539">
    <property type="entry name" value="Ras_GTPase_bind_prot"/>
</dbReference>
<protein>
    <submittedName>
        <fullName evidence="6">Ras GTPase-activating protein-binding protein 1</fullName>
    </submittedName>
</protein>
<dbReference type="OrthoDB" id="339151at2759"/>
<dbReference type="Gene3D" id="3.10.450.50">
    <property type="match status" value="1"/>
</dbReference>
<dbReference type="CDD" id="cd00780">
    <property type="entry name" value="NTF2"/>
    <property type="match status" value="1"/>
</dbReference>
<evidence type="ECO:0000259" key="4">
    <source>
        <dbReference type="PROSITE" id="PS50102"/>
    </source>
</evidence>
<feature type="compositionally biased region" description="Polar residues" evidence="3">
    <location>
        <begin position="304"/>
        <end position="326"/>
    </location>
</feature>
<feature type="domain" description="RRM" evidence="4">
    <location>
        <begin position="353"/>
        <end position="432"/>
    </location>
</feature>
<feature type="region of interest" description="Disordered" evidence="3">
    <location>
        <begin position="285"/>
        <end position="349"/>
    </location>
</feature>
<dbReference type="GO" id="GO:1990861">
    <property type="term" value="C:Ubp3-Bre5 deubiquitination complex"/>
    <property type="evidence" value="ECO:0007669"/>
    <property type="project" value="TreeGrafter"/>
</dbReference>
<name>A0A9P3M0A1_9FUNG</name>
<dbReference type="InterPro" id="IPR000504">
    <property type="entry name" value="RRM_dom"/>
</dbReference>
<feature type="compositionally biased region" description="Basic and acidic residues" evidence="3">
    <location>
        <begin position="468"/>
        <end position="479"/>
    </location>
</feature>
<dbReference type="EMBL" id="BQFW01000013">
    <property type="protein sequence ID" value="GJJ77336.1"/>
    <property type="molecule type" value="Genomic_DNA"/>
</dbReference>
<proteinExistence type="predicted"/>
<evidence type="ECO:0000256" key="2">
    <source>
        <dbReference type="PROSITE-ProRule" id="PRU00176"/>
    </source>
</evidence>
<evidence type="ECO:0000256" key="1">
    <source>
        <dbReference type="ARBA" id="ARBA00022884"/>
    </source>
</evidence>
<dbReference type="PROSITE" id="PS50177">
    <property type="entry name" value="NTF2_DOMAIN"/>
    <property type="match status" value="1"/>
</dbReference>
<gene>
    <name evidence="6" type="ORF">EMPS_09695</name>
</gene>
<evidence type="ECO:0000256" key="3">
    <source>
        <dbReference type="SAM" id="MobiDB-lite"/>
    </source>
</evidence>
<sequence length="487" mass="53060">MTAPAANTPATEPVDSVEPTVDSHEVGLMFVHEYYTFLHKEPSRLHCFYNKQSTMSHGIQGEEIQVCHGQQEIHSKILDLDFEDCKVLVSNVDSQSSLQGGIVIQVLGEMSNKGGVARKFVQTFFLAVQPRGYYVLNDVFRYLKEDAEVDADAQFEAEFEAADETTLVDEGVVVEAAKLATTEEVVAERVVVEEPKVEVPEVVEEKKAVVEDKKVEKKAEKKHEKKTDKKKDDNKEAKKDSKKEEKSKAAESKKQNGSIETVSSVESAETPAVVAATEVAAAPALAPAPAPVQPPKPKTWANLAANNSTQWGSHVNPTKGSSVTVNPPTPAKPQTPAAHAPAKTAQRSNIDPLSVYVKNITERMSLEQLKEAFNKFGAVKNIELVSRKTCAYVDFDSAEAVQAALKQNVVQVGSENVLAEERRRSNVYQNGNRPFFGNQNGGPAKQAANGHQGSQGVNRGRPNPRGGFQDRKSIQKPEKAAPTVAVK</sequence>
<feature type="region of interest" description="Disordered" evidence="3">
    <location>
        <begin position="213"/>
        <end position="271"/>
    </location>
</feature>
<dbReference type="InterPro" id="IPR002075">
    <property type="entry name" value="NTF2_dom"/>
</dbReference>
<dbReference type="InterPro" id="IPR032710">
    <property type="entry name" value="NTF2-like_dom_sf"/>
</dbReference>
<dbReference type="GO" id="GO:0034517">
    <property type="term" value="P:ribophagy"/>
    <property type="evidence" value="ECO:0007669"/>
    <property type="project" value="TreeGrafter"/>
</dbReference>
<comment type="caution">
    <text evidence="6">The sequence shown here is derived from an EMBL/GenBank/DDBJ whole genome shotgun (WGS) entry which is preliminary data.</text>
</comment>
<evidence type="ECO:0000313" key="6">
    <source>
        <dbReference type="EMBL" id="GJJ77336.1"/>
    </source>
</evidence>
<feature type="compositionally biased region" description="Low complexity" evidence="3">
    <location>
        <begin position="458"/>
        <end position="467"/>
    </location>
</feature>
<dbReference type="Pfam" id="PF00076">
    <property type="entry name" value="RRM_1"/>
    <property type="match status" value="1"/>
</dbReference>
<dbReference type="InterPro" id="IPR012677">
    <property type="entry name" value="Nucleotide-bd_a/b_plait_sf"/>
</dbReference>
<keyword evidence="7" id="KW-1185">Reference proteome</keyword>
<evidence type="ECO:0000259" key="5">
    <source>
        <dbReference type="PROSITE" id="PS50177"/>
    </source>
</evidence>
<dbReference type="GO" id="GO:0016579">
    <property type="term" value="P:protein deubiquitination"/>
    <property type="evidence" value="ECO:0007669"/>
    <property type="project" value="TreeGrafter"/>
</dbReference>
<feature type="compositionally biased region" description="Pro residues" evidence="3">
    <location>
        <begin position="286"/>
        <end position="297"/>
    </location>
</feature>
<dbReference type="SMART" id="SM00360">
    <property type="entry name" value="RRM"/>
    <property type="match status" value="1"/>
</dbReference>
<dbReference type="PROSITE" id="PS50102">
    <property type="entry name" value="RRM"/>
    <property type="match status" value="1"/>
</dbReference>
<reference evidence="6" key="2">
    <citation type="journal article" date="2022" name="Microbiol. Resour. Announc.">
        <title>Whole-Genome Sequence of Entomortierella parvispora E1425, a Mucoromycotan Fungus Associated with Burkholderiaceae-Related Endosymbiotic Bacteria.</title>
        <authorList>
            <person name="Herlambang A."/>
            <person name="Guo Y."/>
            <person name="Takashima Y."/>
            <person name="Narisawa K."/>
            <person name="Ohta H."/>
            <person name="Nishizawa T."/>
        </authorList>
    </citation>
    <scope>NUCLEOTIDE SEQUENCE</scope>
    <source>
        <strain evidence="6">E1425</strain>
    </source>
</reference>
<evidence type="ECO:0000313" key="7">
    <source>
        <dbReference type="Proteomes" id="UP000827284"/>
    </source>
</evidence>
<feature type="domain" description="NTF2" evidence="5">
    <location>
        <begin position="26"/>
        <end position="142"/>
    </location>
</feature>
<dbReference type="PANTHER" id="PTHR10693">
    <property type="entry name" value="RAS GTPASE-ACTIVATING PROTEIN-BINDING PROTEIN"/>
    <property type="match status" value="1"/>
</dbReference>